<proteinExistence type="predicted"/>
<gene>
    <name evidence="7" type="ORF">E3E12_06900</name>
</gene>
<evidence type="ECO:0000256" key="4">
    <source>
        <dbReference type="ARBA" id="ARBA00022989"/>
    </source>
</evidence>
<evidence type="ECO:0000256" key="6">
    <source>
        <dbReference type="SAM" id="Phobius"/>
    </source>
</evidence>
<dbReference type="NCBIfam" id="TIGR03476">
    <property type="entry name" value="HpnL"/>
    <property type="match status" value="1"/>
</dbReference>
<evidence type="ECO:0000256" key="5">
    <source>
        <dbReference type="ARBA" id="ARBA00023136"/>
    </source>
</evidence>
<keyword evidence="5 6" id="KW-0472">Membrane</keyword>
<feature type="transmembrane region" description="Helical" evidence="6">
    <location>
        <begin position="154"/>
        <end position="175"/>
    </location>
</feature>
<name>A0A4Y6UD92_9PROT</name>
<comment type="subcellular location">
    <subcellularLocation>
        <location evidence="1">Cell membrane</location>
        <topology evidence="1">Multi-pass membrane protein</topology>
    </subcellularLocation>
</comment>
<keyword evidence="8" id="KW-1185">Reference proteome</keyword>
<reference evidence="7 8" key="1">
    <citation type="submission" date="2019-03" db="EMBL/GenBank/DDBJ databases">
        <title>The complete genome sequence of Swingsia_sp. F3b2 LMG30590(T).</title>
        <authorList>
            <person name="Chua K.-O."/>
            <person name="Chan K.-G."/>
            <person name="See-Too W.-S."/>
        </authorList>
    </citation>
    <scope>NUCLEOTIDE SEQUENCE [LARGE SCALE GENOMIC DNA]</scope>
    <source>
        <strain evidence="7 8">F3b2</strain>
    </source>
</reference>
<accession>A0A4Y6UD92</accession>
<dbReference type="EMBL" id="CP038231">
    <property type="protein sequence ID" value="QDH14466.1"/>
    <property type="molecule type" value="Genomic_DNA"/>
</dbReference>
<evidence type="ECO:0000256" key="1">
    <source>
        <dbReference type="ARBA" id="ARBA00004651"/>
    </source>
</evidence>
<organism evidence="7 8">
    <name type="scientific">Formicincola oecophyllae</name>
    <dbReference type="NCBI Taxonomy" id="2558361"/>
    <lineage>
        <taxon>Bacteria</taxon>
        <taxon>Pseudomonadati</taxon>
        <taxon>Pseudomonadota</taxon>
        <taxon>Alphaproteobacteria</taxon>
        <taxon>Acetobacterales</taxon>
        <taxon>Acetobacteraceae</taxon>
        <taxon>Formicincola</taxon>
    </lineage>
</organism>
<feature type="transmembrane region" description="Helical" evidence="6">
    <location>
        <begin position="258"/>
        <end position="279"/>
    </location>
</feature>
<evidence type="ECO:0000313" key="8">
    <source>
        <dbReference type="Proteomes" id="UP000318709"/>
    </source>
</evidence>
<evidence type="ECO:0000256" key="2">
    <source>
        <dbReference type="ARBA" id="ARBA00022475"/>
    </source>
</evidence>
<keyword evidence="4 6" id="KW-1133">Transmembrane helix</keyword>
<dbReference type="OrthoDB" id="7348988at2"/>
<feature type="transmembrane region" description="Helical" evidence="6">
    <location>
        <begin position="285"/>
        <end position="306"/>
    </location>
</feature>
<keyword evidence="3 6" id="KW-0812">Transmembrane</keyword>
<evidence type="ECO:0000313" key="7">
    <source>
        <dbReference type="EMBL" id="QDH14466.1"/>
    </source>
</evidence>
<dbReference type="Proteomes" id="UP000318709">
    <property type="component" value="Chromosome"/>
</dbReference>
<protein>
    <submittedName>
        <fullName evidence="7">HpnL family protein</fullName>
    </submittedName>
</protein>
<feature type="transmembrane region" description="Helical" evidence="6">
    <location>
        <begin position="81"/>
        <end position="102"/>
    </location>
</feature>
<dbReference type="Pfam" id="PF03706">
    <property type="entry name" value="LPG_synthase_TM"/>
    <property type="match status" value="1"/>
</dbReference>
<dbReference type="AlphaFoldDB" id="A0A4Y6UD92"/>
<sequence>MLKKNLPFLFAMAGIALLVFLTVRAGWEPVLHALLQVGIGGFALLILGQLGINLGLGWAWKAEVPFIPYKRLVWARLVRDAACTCLPFSQLGGLILGIRATAAGEPALEGGQGHLTWPLAVAANLVDLTAEVAAQIVFVMAALLCLLGHSKVGGLVWPLLGGLALLTLGLMGFVWTQRHSGAFVPRVVGAITRFLPDDWKTVLQGNMAAFQNALERLWAQPLHILHGAFRHFLCWLASAAVGWLALRLLGAAVPFTTAVAIEGIVCGAMAAGFMVPAALGVQEGAYVAIGAVYGLPSDMMMGLSLLRRGRDLAIGLPVLLVWQGWEVQLRRRKGAPPTQAQPPANHPGQG</sequence>
<dbReference type="InterPro" id="IPR022791">
    <property type="entry name" value="L-PG_synthase/AglD"/>
</dbReference>
<evidence type="ECO:0000256" key="3">
    <source>
        <dbReference type="ARBA" id="ARBA00022692"/>
    </source>
</evidence>
<keyword evidence="2" id="KW-1003">Cell membrane</keyword>
<dbReference type="KEGG" id="swf:E3E12_06900"/>
<dbReference type="GO" id="GO:0005886">
    <property type="term" value="C:plasma membrane"/>
    <property type="evidence" value="ECO:0007669"/>
    <property type="project" value="UniProtKB-SubCell"/>
</dbReference>
<feature type="transmembrane region" description="Helical" evidence="6">
    <location>
        <begin position="122"/>
        <end position="147"/>
    </location>
</feature>
<feature type="transmembrane region" description="Helical" evidence="6">
    <location>
        <begin position="35"/>
        <end position="60"/>
    </location>
</feature>
<feature type="transmembrane region" description="Helical" evidence="6">
    <location>
        <begin position="228"/>
        <end position="246"/>
    </location>
</feature>